<evidence type="ECO:0000313" key="1">
    <source>
        <dbReference type="EMBL" id="MET3601416.1"/>
    </source>
</evidence>
<proteinExistence type="predicted"/>
<keyword evidence="2" id="KW-1185">Reference proteome</keyword>
<comment type="caution">
    <text evidence="1">The sequence shown here is derived from an EMBL/GenBank/DDBJ whole genome shotgun (WGS) entry which is preliminary data.</text>
</comment>
<evidence type="ECO:0000313" key="2">
    <source>
        <dbReference type="Proteomes" id="UP001549164"/>
    </source>
</evidence>
<gene>
    <name evidence="1" type="ORF">ABID12_003374</name>
</gene>
<name>A0ABV2IES5_9HYPH</name>
<sequence length="56" mass="5908">MTDGSETMRVCLIPQRAAGSGDFAGSFSKILNVDETAKLRAGGGLKLLAVLRDRRG</sequence>
<reference evidence="1 2" key="1">
    <citation type="submission" date="2024-06" db="EMBL/GenBank/DDBJ databases">
        <title>Genomic Encyclopedia of Type Strains, Phase IV (KMG-IV): sequencing the most valuable type-strain genomes for metagenomic binning, comparative biology and taxonomic classification.</title>
        <authorList>
            <person name="Goeker M."/>
        </authorList>
    </citation>
    <scope>NUCLEOTIDE SEQUENCE [LARGE SCALE GENOMIC DNA]</scope>
    <source>
        <strain evidence="1 2">DSM 28102</strain>
    </source>
</reference>
<dbReference type="Proteomes" id="UP001549164">
    <property type="component" value="Unassembled WGS sequence"/>
</dbReference>
<dbReference type="EMBL" id="JBEPLY010000013">
    <property type="protein sequence ID" value="MET3601416.1"/>
    <property type="molecule type" value="Genomic_DNA"/>
</dbReference>
<accession>A0ABV2IES5</accession>
<protein>
    <submittedName>
        <fullName evidence="1">Uncharacterized protein</fullName>
    </submittedName>
</protein>
<organism evidence="1 2">
    <name type="scientific">Martelella mangrovi</name>
    <dbReference type="NCBI Taxonomy" id="1397477"/>
    <lineage>
        <taxon>Bacteria</taxon>
        <taxon>Pseudomonadati</taxon>
        <taxon>Pseudomonadota</taxon>
        <taxon>Alphaproteobacteria</taxon>
        <taxon>Hyphomicrobiales</taxon>
        <taxon>Aurantimonadaceae</taxon>
        <taxon>Martelella</taxon>
    </lineage>
</organism>